<feature type="domain" description="Phosphatidic acid phosphatase type 2/haloperoxidase" evidence="9">
    <location>
        <begin position="86"/>
        <end position="193"/>
    </location>
</feature>
<feature type="transmembrane region" description="Helical" evidence="7">
    <location>
        <begin position="86"/>
        <end position="103"/>
    </location>
</feature>
<feature type="transmembrane region" description="Helical" evidence="7">
    <location>
        <begin position="150"/>
        <end position="170"/>
    </location>
</feature>
<keyword evidence="5 7" id="KW-1133">Transmembrane helix</keyword>
<protein>
    <submittedName>
        <fullName evidence="10">Phosphatase PAP2 family protein</fullName>
    </submittedName>
</protein>
<dbReference type="GO" id="GO:0005886">
    <property type="term" value="C:plasma membrane"/>
    <property type="evidence" value="ECO:0007669"/>
    <property type="project" value="UniProtKB-SubCell"/>
</dbReference>
<gene>
    <name evidence="10" type="ORF">NI17_012815</name>
</gene>
<evidence type="ECO:0000259" key="9">
    <source>
        <dbReference type="SMART" id="SM00014"/>
    </source>
</evidence>
<accession>A0AA97LTI9</accession>
<keyword evidence="3 7" id="KW-0812">Transmembrane</keyword>
<dbReference type="InterPro" id="IPR036938">
    <property type="entry name" value="PAP2/HPO_sf"/>
</dbReference>
<sequence>MARLGGTAVGLLLAFAALALPLAVDTDPPALGGWDVALTEEVSDERTPSETAAAVFLHRIGAWPWGSVLVAGLLLPLVLLRRWSSVLLVALAWAATSLVTVPLTKALLGRPRPLEQLVAEDTAAYPSGHTAFAAVLTVAAAAVSPKWARVPVLLVGAAFTVVMAWSRMYLGVHWFSDTVGGALVGGGVGLLAWWLLRFLAPRLRAARR</sequence>
<dbReference type="PANTHER" id="PTHR14969">
    <property type="entry name" value="SPHINGOSINE-1-PHOSPHATE PHOSPHOHYDROLASE"/>
    <property type="match status" value="1"/>
</dbReference>
<evidence type="ECO:0000256" key="4">
    <source>
        <dbReference type="ARBA" id="ARBA00022801"/>
    </source>
</evidence>
<reference evidence="10" key="1">
    <citation type="submission" date="2020-10" db="EMBL/GenBank/DDBJ databases">
        <title>De novo genome project of the cellulose decomposer Thermobifida halotolerans type strain.</title>
        <authorList>
            <person name="Nagy I."/>
            <person name="Horvath B."/>
            <person name="Kukolya J."/>
            <person name="Nagy I."/>
            <person name="Orsini M."/>
        </authorList>
    </citation>
    <scope>NUCLEOTIDE SEQUENCE</scope>
    <source>
        <strain evidence="10">DSM 44931</strain>
    </source>
</reference>
<organism evidence="10 11">
    <name type="scientific">Thermobifida halotolerans</name>
    <dbReference type="NCBI Taxonomy" id="483545"/>
    <lineage>
        <taxon>Bacteria</taxon>
        <taxon>Bacillati</taxon>
        <taxon>Actinomycetota</taxon>
        <taxon>Actinomycetes</taxon>
        <taxon>Streptosporangiales</taxon>
        <taxon>Nocardiopsidaceae</taxon>
        <taxon>Thermobifida</taxon>
    </lineage>
</organism>
<dbReference type="Pfam" id="PF01569">
    <property type="entry name" value="PAP2"/>
    <property type="match status" value="1"/>
</dbReference>
<dbReference type="InterPro" id="IPR000326">
    <property type="entry name" value="PAP2/HPO"/>
</dbReference>
<dbReference type="PANTHER" id="PTHR14969:SF62">
    <property type="entry name" value="DECAPRENYLPHOSPHORYL-5-PHOSPHORIBOSE PHOSPHATASE RV3807C-RELATED"/>
    <property type="match status" value="1"/>
</dbReference>
<evidence type="ECO:0000256" key="2">
    <source>
        <dbReference type="ARBA" id="ARBA00022475"/>
    </source>
</evidence>
<keyword evidence="6 7" id="KW-0472">Membrane</keyword>
<keyword evidence="11" id="KW-1185">Reference proteome</keyword>
<dbReference type="KEGG" id="thao:NI17_012815"/>
<dbReference type="Proteomes" id="UP000265719">
    <property type="component" value="Chromosome"/>
</dbReference>
<feature type="signal peptide" evidence="8">
    <location>
        <begin position="1"/>
        <end position="19"/>
    </location>
</feature>
<comment type="subcellular location">
    <subcellularLocation>
        <location evidence="1">Cell membrane</location>
        <topology evidence="1">Multi-pass membrane protein</topology>
    </subcellularLocation>
</comment>
<evidence type="ECO:0000313" key="10">
    <source>
        <dbReference type="EMBL" id="UOE17784.1"/>
    </source>
</evidence>
<evidence type="ECO:0000256" key="1">
    <source>
        <dbReference type="ARBA" id="ARBA00004651"/>
    </source>
</evidence>
<keyword evidence="4" id="KW-0378">Hydrolase</keyword>
<evidence type="ECO:0000256" key="7">
    <source>
        <dbReference type="SAM" id="Phobius"/>
    </source>
</evidence>
<dbReference type="RefSeq" id="WP_068689000.1">
    <property type="nucleotide sequence ID" value="NZ_CP063196.1"/>
</dbReference>
<dbReference type="Gene3D" id="1.20.144.10">
    <property type="entry name" value="Phosphatidic acid phosphatase type 2/haloperoxidase"/>
    <property type="match status" value="1"/>
</dbReference>
<dbReference type="SMART" id="SM00014">
    <property type="entry name" value="acidPPc"/>
    <property type="match status" value="1"/>
</dbReference>
<keyword evidence="2" id="KW-1003">Cell membrane</keyword>
<proteinExistence type="predicted"/>
<feature type="chain" id="PRO_5041745457" evidence="8">
    <location>
        <begin position="20"/>
        <end position="208"/>
    </location>
</feature>
<evidence type="ECO:0000256" key="6">
    <source>
        <dbReference type="ARBA" id="ARBA00023136"/>
    </source>
</evidence>
<feature type="transmembrane region" description="Helical" evidence="7">
    <location>
        <begin position="123"/>
        <end position="143"/>
    </location>
</feature>
<feature type="transmembrane region" description="Helical" evidence="7">
    <location>
        <begin position="62"/>
        <end position="79"/>
    </location>
</feature>
<keyword evidence="8" id="KW-0732">Signal</keyword>
<feature type="transmembrane region" description="Helical" evidence="7">
    <location>
        <begin position="182"/>
        <end position="200"/>
    </location>
</feature>
<dbReference type="EMBL" id="CP063196">
    <property type="protein sequence ID" value="UOE17784.1"/>
    <property type="molecule type" value="Genomic_DNA"/>
</dbReference>
<evidence type="ECO:0000256" key="5">
    <source>
        <dbReference type="ARBA" id="ARBA00022989"/>
    </source>
</evidence>
<evidence type="ECO:0000256" key="3">
    <source>
        <dbReference type="ARBA" id="ARBA00022692"/>
    </source>
</evidence>
<dbReference type="GO" id="GO:0016787">
    <property type="term" value="F:hydrolase activity"/>
    <property type="evidence" value="ECO:0007669"/>
    <property type="project" value="UniProtKB-KW"/>
</dbReference>
<evidence type="ECO:0000313" key="11">
    <source>
        <dbReference type="Proteomes" id="UP000265719"/>
    </source>
</evidence>
<name>A0AA97LTI9_9ACTN</name>
<dbReference type="AlphaFoldDB" id="A0AA97LTI9"/>
<dbReference type="SUPFAM" id="SSF48317">
    <property type="entry name" value="Acid phosphatase/Vanadium-dependent haloperoxidase"/>
    <property type="match status" value="1"/>
</dbReference>
<evidence type="ECO:0000256" key="8">
    <source>
        <dbReference type="SAM" id="SignalP"/>
    </source>
</evidence>